<reference evidence="18 19" key="1">
    <citation type="submission" date="2015-08" db="EMBL/GenBank/DDBJ databases">
        <title>Complete genome sequence of Sulfurifustis variabilis.</title>
        <authorList>
            <person name="Miura A."/>
            <person name="Kojima H."/>
            <person name="Fukui M."/>
        </authorList>
    </citation>
    <scope>NUCLEOTIDE SEQUENCE [LARGE SCALE GENOMIC DNA]</scope>
    <source>
        <strain evidence="19">skN76</strain>
    </source>
</reference>
<comment type="similarity">
    <text evidence="14 16">Belongs to the ATP-dependent DNA ligase family.</text>
</comment>
<dbReference type="InterPro" id="IPR012310">
    <property type="entry name" value="DNA_ligase_ATP-dep_cent"/>
</dbReference>
<dbReference type="PROSITE" id="PS00697">
    <property type="entry name" value="DNA_LIGASE_A1"/>
    <property type="match status" value="1"/>
</dbReference>
<feature type="binding site" evidence="14">
    <location>
        <position position="378"/>
    </location>
    <ligand>
        <name>ATP</name>
        <dbReference type="ChEBI" id="CHEBI:30616"/>
    </ligand>
</feature>
<evidence type="ECO:0000313" key="18">
    <source>
        <dbReference type="EMBL" id="BAU47624.1"/>
    </source>
</evidence>
<dbReference type="InterPro" id="IPR012308">
    <property type="entry name" value="DNA_ligase_ATP-dep_N"/>
</dbReference>
<gene>
    <name evidence="14" type="primary">lig</name>
    <name evidence="18" type="ORF">SVA_1045</name>
</gene>
<feature type="binding site" evidence="14">
    <location>
        <position position="260"/>
    </location>
    <ligand>
        <name>ATP</name>
        <dbReference type="ChEBI" id="CHEBI:30616"/>
    </ligand>
</feature>
<keyword evidence="9 14" id="KW-0233">DNA recombination</keyword>
<evidence type="ECO:0000256" key="5">
    <source>
        <dbReference type="ARBA" id="ARBA00022741"/>
    </source>
</evidence>
<evidence type="ECO:0000256" key="7">
    <source>
        <dbReference type="ARBA" id="ARBA00022840"/>
    </source>
</evidence>
<sequence>MLLRDVVETSARVGASAGRLDKVAALAELLARLPPAEAPIAIGYLTGRLPQGRIGIGGSLLACARSRPAATASLTLTEVDRAFRLLSQTKGAGSTSSRREALAGLYRRATAEEQSFLERLVVGELRQGALEGVMLDAVAAATGIASAELRAAAMLAGDLPTVASVALAEGRAGLSRFGLRLFTPVKPMLAQPVADLAEALGTLGTAALEYKLDGARVQVHKAGNEVRVYSRRLNDVTDSVPEVVEAARDLPADRLVLDGETIALTPSGRPQPFQLTMRRFGRRFEVERLRAELPLAVFFFDCLHRDGEDLVARSTADRFGVLASVVPPGRRVERAVTSEPGEAEAFLMDALARGHEGVMAKSLSAPYMAGARGSGWLKIKRAHTLDLVVLAAEWGHGRRRGWLSNLHLGARDPASGGYVMLGKTFKGMTDEALAWQTGRLLALAERRDRDAVYVRPALVVEVAFNDVQASPQYPAGLALRFARVKAYRPDKTPEEADTVETVRRLYARQTSAPAERTP</sequence>
<dbReference type="PANTHER" id="PTHR45674:SF13">
    <property type="entry name" value="DNA LIGASE-RELATED"/>
    <property type="match status" value="1"/>
</dbReference>
<dbReference type="InterPro" id="IPR000977">
    <property type="entry name" value="DNA_ligase_ATP-dep"/>
</dbReference>
<dbReference type="Gene3D" id="3.30.470.30">
    <property type="entry name" value="DNA ligase/mRNA capping enzyme"/>
    <property type="match status" value="1"/>
</dbReference>
<evidence type="ECO:0000256" key="9">
    <source>
        <dbReference type="ARBA" id="ARBA00023172"/>
    </source>
</evidence>
<comment type="cofactor">
    <cofactor evidence="14">
        <name>Mg(2+)</name>
        <dbReference type="ChEBI" id="CHEBI:18420"/>
    </cofactor>
</comment>
<evidence type="ECO:0000256" key="3">
    <source>
        <dbReference type="ARBA" id="ARBA00022705"/>
    </source>
</evidence>
<keyword evidence="4 14" id="KW-0479">Metal-binding</keyword>
<comment type="catalytic activity">
    <reaction evidence="12 14 15">
        <text>ATP + (deoxyribonucleotide)n-3'-hydroxyl + 5'-phospho-(deoxyribonucleotide)m = (deoxyribonucleotide)n+m + AMP + diphosphate.</text>
        <dbReference type="EC" id="6.5.1.1"/>
    </reaction>
</comment>
<dbReference type="RefSeq" id="WP_096459740.1">
    <property type="nucleotide sequence ID" value="NZ_AP014936.1"/>
</dbReference>
<dbReference type="KEGG" id="sva:SVA_1045"/>
<feature type="binding site" evidence="14">
    <location>
        <position position="372"/>
    </location>
    <ligand>
        <name>ATP</name>
        <dbReference type="ChEBI" id="CHEBI:30616"/>
    </ligand>
</feature>
<dbReference type="SUPFAM" id="SSF50249">
    <property type="entry name" value="Nucleic acid-binding proteins"/>
    <property type="match status" value="1"/>
</dbReference>
<evidence type="ECO:0000256" key="1">
    <source>
        <dbReference type="ARBA" id="ARBA00022598"/>
    </source>
</evidence>
<dbReference type="EMBL" id="AP014936">
    <property type="protein sequence ID" value="BAU47624.1"/>
    <property type="molecule type" value="Genomic_DNA"/>
</dbReference>
<protein>
    <recommendedName>
        <fullName evidence="14">Probable DNA ligase</fullName>
        <ecNumber evidence="14">6.5.1.1</ecNumber>
    </recommendedName>
    <alternativeName>
        <fullName evidence="14">Polydeoxyribonucleotide synthase [ATP]</fullName>
    </alternativeName>
</protein>
<keyword evidence="2 14" id="KW-0132">Cell division</keyword>
<feature type="binding site" evidence="14">
    <location>
        <position position="231"/>
    </location>
    <ligand>
        <name>ATP</name>
        <dbReference type="ChEBI" id="CHEBI:30616"/>
    </ligand>
</feature>
<dbReference type="GO" id="GO:0071897">
    <property type="term" value="P:DNA biosynthetic process"/>
    <property type="evidence" value="ECO:0007669"/>
    <property type="project" value="InterPro"/>
</dbReference>
<dbReference type="SUPFAM" id="SSF56091">
    <property type="entry name" value="DNA ligase/mRNA capping enzyme, catalytic domain"/>
    <property type="match status" value="1"/>
</dbReference>
<feature type="binding site" evidence="14">
    <location>
        <position position="300"/>
    </location>
    <ligand>
        <name>ATP</name>
        <dbReference type="ChEBI" id="CHEBI:30616"/>
    </ligand>
</feature>
<dbReference type="InterPro" id="IPR036599">
    <property type="entry name" value="DNA_ligase_N_sf"/>
</dbReference>
<feature type="binding site" evidence="14">
    <location>
        <position position="209"/>
    </location>
    <ligand>
        <name>ATP</name>
        <dbReference type="ChEBI" id="CHEBI:30616"/>
    </ligand>
</feature>
<dbReference type="Gene3D" id="2.40.50.140">
    <property type="entry name" value="Nucleic acid-binding proteins"/>
    <property type="match status" value="1"/>
</dbReference>
<evidence type="ECO:0000256" key="14">
    <source>
        <dbReference type="HAMAP-Rule" id="MF_00407"/>
    </source>
</evidence>
<name>A0A1B4V8A1_9GAMM</name>
<keyword evidence="11 14" id="KW-0131">Cell cycle</keyword>
<keyword evidence="5 14" id="KW-0547">Nucleotide-binding</keyword>
<dbReference type="Proteomes" id="UP000218899">
    <property type="component" value="Chromosome"/>
</dbReference>
<keyword evidence="3 14" id="KW-0235">DNA replication</keyword>
<evidence type="ECO:0000256" key="11">
    <source>
        <dbReference type="ARBA" id="ARBA00023306"/>
    </source>
</evidence>
<feature type="domain" description="ATP-dependent DNA ligase family profile" evidence="17">
    <location>
        <begin position="292"/>
        <end position="412"/>
    </location>
</feature>
<keyword evidence="8 14" id="KW-0460">Magnesium</keyword>
<proteinExistence type="inferred from homology"/>
<dbReference type="HAMAP" id="MF_00407">
    <property type="entry name" value="DNA_ligase"/>
    <property type="match status" value="1"/>
</dbReference>
<dbReference type="Pfam" id="PF01068">
    <property type="entry name" value="DNA_ligase_A_M"/>
    <property type="match status" value="1"/>
</dbReference>
<dbReference type="EC" id="6.5.1.1" evidence="14"/>
<dbReference type="GO" id="GO:0003677">
    <property type="term" value="F:DNA binding"/>
    <property type="evidence" value="ECO:0007669"/>
    <property type="project" value="InterPro"/>
</dbReference>
<keyword evidence="10 14" id="KW-0234">DNA repair</keyword>
<evidence type="ECO:0000256" key="2">
    <source>
        <dbReference type="ARBA" id="ARBA00022618"/>
    </source>
</evidence>
<dbReference type="PROSITE" id="PS50160">
    <property type="entry name" value="DNA_LIGASE_A3"/>
    <property type="match status" value="1"/>
</dbReference>
<dbReference type="GO" id="GO:0006260">
    <property type="term" value="P:DNA replication"/>
    <property type="evidence" value="ECO:0007669"/>
    <property type="project" value="UniProtKB-UniRule"/>
</dbReference>
<dbReference type="InterPro" id="IPR012309">
    <property type="entry name" value="DNA_ligase_ATP-dep_C"/>
</dbReference>
<dbReference type="SUPFAM" id="SSF117018">
    <property type="entry name" value="ATP-dependent DNA ligase DNA-binding domain"/>
    <property type="match status" value="1"/>
</dbReference>
<dbReference type="Gene3D" id="1.10.3260.10">
    <property type="entry name" value="DNA ligase, ATP-dependent, N-terminal domain"/>
    <property type="match status" value="1"/>
</dbReference>
<dbReference type="GO" id="GO:0003910">
    <property type="term" value="F:DNA ligase (ATP) activity"/>
    <property type="evidence" value="ECO:0007669"/>
    <property type="project" value="UniProtKB-UniRule"/>
</dbReference>
<organism evidence="18 19">
    <name type="scientific">Sulfurifustis variabilis</name>
    <dbReference type="NCBI Taxonomy" id="1675686"/>
    <lineage>
        <taxon>Bacteria</taxon>
        <taxon>Pseudomonadati</taxon>
        <taxon>Pseudomonadota</taxon>
        <taxon>Gammaproteobacteria</taxon>
        <taxon>Acidiferrobacterales</taxon>
        <taxon>Acidiferrobacteraceae</taxon>
        <taxon>Sulfurifustis</taxon>
    </lineage>
</organism>
<dbReference type="NCBIfam" id="NF002868">
    <property type="entry name" value="PRK03180.1"/>
    <property type="match status" value="1"/>
</dbReference>
<evidence type="ECO:0000313" key="19">
    <source>
        <dbReference type="Proteomes" id="UP000218899"/>
    </source>
</evidence>
<dbReference type="GO" id="GO:0005524">
    <property type="term" value="F:ATP binding"/>
    <property type="evidence" value="ECO:0007669"/>
    <property type="project" value="UniProtKB-UniRule"/>
</dbReference>
<dbReference type="PANTHER" id="PTHR45674">
    <property type="entry name" value="DNA LIGASE 1/3 FAMILY MEMBER"/>
    <property type="match status" value="1"/>
</dbReference>
<dbReference type="GO" id="GO:0006310">
    <property type="term" value="P:DNA recombination"/>
    <property type="evidence" value="ECO:0007669"/>
    <property type="project" value="UniProtKB-UniRule"/>
</dbReference>
<dbReference type="NCBIfam" id="TIGR00574">
    <property type="entry name" value="dnl1"/>
    <property type="match status" value="1"/>
</dbReference>
<dbReference type="Pfam" id="PF04675">
    <property type="entry name" value="DNA_ligase_A_N"/>
    <property type="match status" value="1"/>
</dbReference>
<dbReference type="FunFam" id="2.40.50.140:FF:000163">
    <property type="entry name" value="Probable DNA ligase"/>
    <property type="match status" value="1"/>
</dbReference>
<evidence type="ECO:0000256" key="15">
    <source>
        <dbReference type="RuleBase" id="RU000617"/>
    </source>
</evidence>
<keyword evidence="7 14" id="KW-0067">ATP-binding</keyword>
<feature type="active site" description="N6-AMP-lysine intermediate" evidence="14">
    <location>
        <position position="211"/>
    </location>
</feature>
<evidence type="ECO:0000256" key="12">
    <source>
        <dbReference type="ARBA" id="ARBA00034003"/>
    </source>
</evidence>
<dbReference type="Pfam" id="PF04679">
    <property type="entry name" value="DNA_ligase_A_C"/>
    <property type="match status" value="1"/>
</dbReference>
<keyword evidence="1 14" id="KW-0436">Ligase</keyword>
<dbReference type="CDD" id="cd07901">
    <property type="entry name" value="Adenylation_DNA_ligase_Arch_LigB"/>
    <property type="match status" value="1"/>
</dbReference>
<accession>A0A1B4V8A1</accession>
<feature type="binding site" evidence="14">
    <location>
        <position position="216"/>
    </location>
    <ligand>
        <name>ATP</name>
        <dbReference type="ChEBI" id="CHEBI:30616"/>
    </ligand>
</feature>
<dbReference type="GO" id="GO:0006281">
    <property type="term" value="P:DNA repair"/>
    <property type="evidence" value="ECO:0007669"/>
    <property type="project" value="UniProtKB-UniRule"/>
</dbReference>
<dbReference type="InterPro" id="IPR012340">
    <property type="entry name" value="NA-bd_OB-fold"/>
</dbReference>
<dbReference type="CDD" id="cd07972">
    <property type="entry name" value="OBF_DNA_ligase_Arch_LigB"/>
    <property type="match status" value="1"/>
</dbReference>
<keyword evidence="19" id="KW-1185">Reference proteome</keyword>
<evidence type="ECO:0000256" key="13">
    <source>
        <dbReference type="ARBA" id="ARBA00054532"/>
    </source>
</evidence>
<evidence type="ECO:0000256" key="16">
    <source>
        <dbReference type="RuleBase" id="RU004196"/>
    </source>
</evidence>
<dbReference type="InterPro" id="IPR050191">
    <property type="entry name" value="ATP-dep_DNA_ligase"/>
</dbReference>
<dbReference type="AlphaFoldDB" id="A0A1B4V8A1"/>
<dbReference type="InterPro" id="IPR022865">
    <property type="entry name" value="DNA_ligae_ATP-dep_bac/arc"/>
</dbReference>
<dbReference type="InterPro" id="IPR016059">
    <property type="entry name" value="DNA_ligase_ATP-dep_CS"/>
</dbReference>
<dbReference type="OrthoDB" id="9767858at2"/>
<evidence type="ECO:0000259" key="17">
    <source>
        <dbReference type="PROSITE" id="PS50160"/>
    </source>
</evidence>
<evidence type="ECO:0000256" key="8">
    <source>
        <dbReference type="ARBA" id="ARBA00022842"/>
    </source>
</evidence>
<evidence type="ECO:0000256" key="10">
    <source>
        <dbReference type="ARBA" id="ARBA00023204"/>
    </source>
</evidence>
<dbReference type="GO" id="GO:0051301">
    <property type="term" value="P:cell division"/>
    <property type="evidence" value="ECO:0007669"/>
    <property type="project" value="UniProtKB-KW"/>
</dbReference>
<comment type="function">
    <text evidence="13 14">DNA ligase that seals nicks in double-stranded DNA during DNA replication, DNA recombination and DNA repair.</text>
</comment>
<evidence type="ECO:0000256" key="4">
    <source>
        <dbReference type="ARBA" id="ARBA00022723"/>
    </source>
</evidence>
<keyword evidence="6 14" id="KW-0227">DNA damage</keyword>
<dbReference type="GO" id="GO:0046872">
    <property type="term" value="F:metal ion binding"/>
    <property type="evidence" value="ECO:0007669"/>
    <property type="project" value="UniProtKB-KW"/>
</dbReference>
<evidence type="ECO:0000256" key="6">
    <source>
        <dbReference type="ARBA" id="ARBA00022763"/>
    </source>
</evidence>